<protein>
    <recommendedName>
        <fullName evidence="7">Transglutaminase-like domain-containing protein</fullName>
    </recommendedName>
</protein>
<feature type="domain" description="Transglutaminase-like" evidence="3">
    <location>
        <begin position="369"/>
        <end position="468"/>
    </location>
</feature>
<organism evidence="5 6">
    <name type="scientific">Candidatus Colimorpha enterica</name>
    <dbReference type="NCBI Taxonomy" id="3083063"/>
    <lineage>
        <taxon>Bacteria</taxon>
        <taxon>Pseudomonadati</taxon>
        <taxon>Bacteroidota</taxon>
        <taxon>Bacteroidia</taxon>
        <taxon>Bacteroidales</taxon>
        <taxon>Candidatus Colimorpha</taxon>
    </lineage>
</organism>
<comment type="caution">
    <text evidence="5">The sequence shown here is derived from an EMBL/GenBank/DDBJ whole genome shotgun (WGS) entry which is preliminary data.</text>
</comment>
<dbReference type="Gene3D" id="2.60.40.10">
    <property type="entry name" value="Immunoglobulins"/>
    <property type="match status" value="1"/>
</dbReference>
<dbReference type="Pfam" id="PF16403">
    <property type="entry name" value="Bact_surface_Ig-like"/>
    <property type="match status" value="1"/>
</dbReference>
<accession>R6U2J3</accession>
<dbReference type="STRING" id="1263015.BN580_01471"/>
<sequence>MLLRRHATHPPQSGHPGGFQKINMSDRKTAKIIWIISAVFAAVLAAGVILSVVIAHAEKKELTEQAREAFSQVTVTDIRVIAGSRVSPEDFVANGKPDTVGVSFVTEPSTKEAGEFTVPLRLTYGNEAETRTVRLTVCTYNRTVKVSVGSTEAVTVSDYIPTPGFAAEFVGFDPDSIDRSNPGIYDGKLLINNHLYEITFEVADTEPPRAVPVEGTVVLIGKSVKPSDLVTDVSDVSTVDFSFAEEPDFSAEGDVTVKVRLTDTYGNSSVYEVTVTVAADTDPPVFSGLHDITITVGDTISYKSGVTVSDNSGEDIEFTVDASAVNRNKAGTYKVKYTAVDSSGNTAEEYRTVIVIKLSIEKVEGMIADLAKKIVNDGMTNDEKIKKIWNYTRLKIKYTGRSTKSDVYTAAYEGMTTGGGDCYTYYAMNTLLFRHLGIENTEVRRVEGKSRHWWSLVLFDDGKWYFVDSCPLPTPISGNYAKTGKMTKTILRQLTELENKYSGTGGTFFGYYEYDESLYTGYDIAE</sequence>
<dbReference type="InterPro" id="IPR038765">
    <property type="entry name" value="Papain-like_cys_pep_sf"/>
</dbReference>
<reference evidence="5" key="1">
    <citation type="submission" date="2012-11" db="EMBL/GenBank/DDBJ databases">
        <title>Dependencies among metagenomic species, viruses, plasmids and units of genetic variation.</title>
        <authorList>
            <person name="Nielsen H.B."/>
            <person name="Almeida M."/>
            <person name="Juncker A.S."/>
            <person name="Rasmussen S."/>
            <person name="Li J."/>
            <person name="Sunagawa S."/>
            <person name="Plichta D."/>
            <person name="Gautier L."/>
            <person name="Le Chatelier E."/>
            <person name="Peletier E."/>
            <person name="Bonde I."/>
            <person name="Nielsen T."/>
            <person name="Manichanh C."/>
            <person name="Arumugam M."/>
            <person name="Batto J."/>
            <person name="Santos M.B.Q.D."/>
            <person name="Blom N."/>
            <person name="Borruel N."/>
            <person name="Burgdorf K.S."/>
            <person name="Boumezbeur F."/>
            <person name="Casellas F."/>
            <person name="Dore J."/>
            <person name="Guarner F."/>
            <person name="Hansen T."/>
            <person name="Hildebrand F."/>
            <person name="Kaas R.S."/>
            <person name="Kennedy S."/>
            <person name="Kristiansen K."/>
            <person name="Kultima J.R."/>
            <person name="Leonard P."/>
            <person name="Levenez F."/>
            <person name="Lund O."/>
            <person name="Moumen B."/>
            <person name="Le Paslier D."/>
            <person name="Pons N."/>
            <person name="Pedersen O."/>
            <person name="Prifti E."/>
            <person name="Qin J."/>
            <person name="Raes J."/>
            <person name="Tap J."/>
            <person name="Tims S."/>
            <person name="Ussery D.W."/>
            <person name="Yamada T."/>
            <person name="MetaHit consortium"/>
            <person name="Renault P."/>
            <person name="Sicheritz-Ponten T."/>
            <person name="Bork P."/>
            <person name="Wang J."/>
            <person name="Brunak S."/>
            <person name="Ehrlich S.D."/>
        </authorList>
    </citation>
    <scope>NUCLEOTIDE SEQUENCE [LARGE SCALE GENOMIC DNA]</scope>
</reference>
<dbReference type="SUPFAM" id="SSF54001">
    <property type="entry name" value="Cysteine proteinases"/>
    <property type="match status" value="1"/>
</dbReference>
<feature type="domain" description="Pesticidal crystal protein Cry22Aa Ig-like" evidence="4">
    <location>
        <begin position="287"/>
        <end position="355"/>
    </location>
</feature>
<dbReference type="EMBL" id="CBFW010000209">
    <property type="protein sequence ID" value="CDC74316.1"/>
    <property type="molecule type" value="Genomic_DNA"/>
</dbReference>
<evidence type="ECO:0000256" key="1">
    <source>
        <dbReference type="SAM" id="MobiDB-lite"/>
    </source>
</evidence>
<feature type="region of interest" description="Disordered" evidence="1">
    <location>
        <begin position="1"/>
        <end position="22"/>
    </location>
</feature>
<dbReference type="Gene3D" id="2.60.40.3600">
    <property type="match status" value="1"/>
</dbReference>
<keyword evidence="2" id="KW-0812">Transmembrane</keyword>
<dbReference type="InterPro" id="IPR032179">
    <property type="entry name" value="Cry22Aa_Ig-like"/>
</dbReference>
<dbReference type="InterPro" id="IPR013783">
    <property type="entry name" value="Ig-like_fold"/>
</dbReference>
<dbReference type="AlphaFoldDB" id="R6U2J3"/>
<keyword evidence="2" id="KW-1133">Transmembrane helix</keyword>
<gene>
    <name evidence="5" type="ORF">BN580_01471</name>
</gene>
<dbReference type="Pfam" id="PF01841">
    <property type="entry name" value="Transglut_core"/>
    <property type="match status" value="1"/>
</dbReference>
<evidence type="ECO:0000256" key="2">
    <source>
        <dbReference type="SAM" id="Phobius"/>
    </source>
</evidence>
<name>R6U2J3_9BACT</name>
<evidence type="ECO:0000313" key="6">
    <source>
        <dbReference type="Proteomes" id="UP000017938"/>
    </source>
</evidence>
<feature type="transmembrane region" description="Helical" evidence="2">
    <location>
        <begin position="32"/>
        <end position="55"/>
    </location>
</feature>
<dbReference type="Proteomes" id="UP000017938">
    <property type="component" value="Unassembled WGS sequence"/>
</dbReference>
<evidence type="ECO:0008006" key="7">
    <source>
        <dbReference type="Google" id="ProtNLM"/>
    </source>
</evidence>
<dbReference type="InterPro" id="IPR002931">
    <property type="entry name" value="Transglutaminase-like"/>
</dbReference>
<dbReference type="Gene3D" id="3.10.620.30">
    <property type="match status" value="1"/>
</dbReference>
<evidence type="ECO:0000259" key="3">
    <source>
        <dbReference type="Pfam" id="PF01841"/>
    </source>
</evidence>
<keyword evidence="2" id="KW-0472">Membrane</keyword>
<proteinExistence type="predicted"/>
<evidence type="ECO:0000259" key="4">
    <source>
        <dbReference type="Pfam" id="PF16403"/>
    </source>
</evidence>
<evidence type="ECO:0000313" key="5">
    <source>
        <dbReference type="EMBL" id="CDC74316.1"/>
    </source>
</evidence>